<gene>
    <name evidence="2" type="ORF">EVAR_55218_1</name>
</gene>
<evidence type="ECO:0000313" key="2">
    <source>
        <dbReference type="EMBL" id="GBP89539.1"/>
    </source>
</evidence>
<sequence length="165" mass="18025">MNGVPIKLIRCYPQTRRGGARGACACLCSFPRAADRAPENALSSARASPPASRTNINDNCQSISKLMEEGVGHRKFHSLNETQQRKLLQHVCILRECGIPVFEPSHFFAVSSFRKRVCAADGRPRTFEPHQTSQTGMSGGALRDFPPRQLDFRVVGAAPVGTSSD</sequence>
<dbReference type="AlphaFoldDB" id="A0A4C1ZRE5"/>
<protein>
    <submittedName>
        <fullName evidence="2">Uncharacterized protein</fullName>
    </submittedName>
</protein>
<dbReference type="Proteomes" id="UP000299102">
    <property type="component" value="Unassembled WGS sequence"/>
</dbReference>
<name>A0A4C1ZRE5_EUMVA</name>
<comment type="caution">
    <text evidence="2">The sequence shown here is derived from an EMBL/GenBank/DDBJ whole genome shotgun (WGS) entry which is preliminary data.</text>
</comment>
<reference evidence="2 3" key="1">
    <citation type="journal article" date="2019" name="Commun. Biol.">
        <title>The bagworm genome reveals a unique fibroin gene that provides high tensile strength.</title>
        <authorList>
            <person name="Kono N."/>
            <person name="Nakamura H."/>
            <person name="Ohtoshi R."/>
            <person name="Tomita M."/>
            <person name="Numata K."/>
            <person name="Arakawa K."/>
        </authorList>
    </citation>
    <scope>NUCLEOTIDE SEQUENCE [LARGE SCALE GENOMIC DNA]</scope>
</reference>
<evidence type="ECO:0000256" key="1">
    <source>
        <dbReference type="SAM" id="MobiDB-lite"/>
    </source>
</evidence>
<organism evidence="2 3">
    <name type="scientific">Eumeta variegata</name>
    <name type="common">Bagworm moth</name>
    <name type="synonym">Eumeta japonica</name>
    <dbReference type="NCBI Taxonomy" id="151549"/>
    <lineage>
        <taxon>Eukaryota</taxon>
        <taxon>Metazoa</taxon>
        <taxon>Ecdysozoa</taxon>
        <taxon>Arthropoda</taxon>
        <taxon>Hexapoda</taxon>
        <taxon>Insecta</taxon>
        <taxon>Pterygota</taxon>
        <taxon>Neoptera</taxon>
        <taxon>Endopterygota</taxon>
        <taxon>Lepidoptera</taxon>
        <taxon>Glossata</taxon>
        <taxon>Ditrysia</taxon>
        <taxon>Tineoidea</taxon>
        <taxon>Psychidae</taxon>
        <taxon>Oiketicinae</taxon>
        <taxon>Eumeta</taxon>
    </lineage>
</organism>
<proteinExistence type="predicted"/>
<feature type="region of interest" description="Disordered" evidence="1">
    <location>
        <begin position="124"/>
        <end position="143"/>
    </location>
</feature>
<evidence type="ECO:0000313" key="3">
    <source>
        <dbReference type="Proteomes" id="UP000299102"/>
    </source>
</evidence>
<keyword evidence="3" id="KW-1185">Reference proteome</keyword>
<accession>A0A4C1ZRE5</accession>
<dbReference type="EMBL" id="BGZK01002007">
    <property type="protein sequence ID" value="GBP89539.1"/>
    <property type="molecule type" value="Genomic_DNA"/>
</dbReference>